<feature type="compositionally biased region" description="Basic and acidic residues" evidence="11">
    <location>
        <begin position="350"/>
        <end position="363"/>
    </location>
</feature>
<dbReference type="GeneTree" id="ENSGT00390000010825"/>
<dbReference type="PANTHER" id="PTHR14517">
    <property type="entry name" value="RIB43A-RELATED"/>
    <property type="match status" value="1"/>
</dbReference>
<evidence type="ECO:0000256" key="4">
    <source>
        <dbReference type="ARBA" id="ARBA00022846"/>
    </source>
</evidence>
<evidence type="ECO:0000256" key="3">
    <source>
        <dbReference type="ARBA" id="ARBA00022490"/>
    </source>
</evidence>
<evidence type="ECO:0000256" key="6">
    <source>
        <dbReference type="ARBA" id="ARBA00023069"/>
    </source>
</evidence>
<sequence length="374" mass="44736">MPRGAFPKVALPQDLKEEAALQRRRHAELQRQDRFFNARKRLIGCDLEAWNAQVHDRRIQKAIEKARHDAIAAEMRWNNKTACLLDQRQRRDRRRMEQALVDFHRDFQGPETRRELDLSDPQARKREVVLGPPDQDPRWAISGMQTFQGEDVNFKARKKFQEEQMREWSLQQQRAWKNALADQKSAEDLSARTVLDWDQKAMDMQRLEAATRRAACAATKEFNKAQVEELAEKRRREKQQEERENTAEICHLLERSLLSEHRGLQRARGAGMSQDQLDGIRATQQQQIREKLRFREDERQSNADWDQQRIQEDRAATLFERQQQRLHRELRRDLDHHNLRLAQQQKSRKKLLERETYTNRPTEKYFAQFNTTSR</sequence>
<dbReference type="FunCoup" id="F6X523">
    <property type="interactions" value="214"/>
</dbReference>
<keyword evidence="6" id="KW-0969">Cilium</keyword>
<name>F6X523_ORNAN</name>
<comment type="subcellular location">
    <subcellularLocation>
        <location evidence="1">Cytoplasm</location>
        <location evidence="1">Cytoskeleton</location>
        <location evidence="1">Flagellum axoneme</location>
    </subcellularLocation>
</comment>
<dbReference type="OrthoDB" id="429119at2759"/>
<evidence type="ECO:0000256" key="10">
    <source>
        <dbReference type="SAM" id="Coils"/>
    </source>
</evidence>
<dbReference type="KEGG" id="oaa:100093460"/>
<reference evidence="12 13" key="1">
    <citation type="journal article" date="2008" name="Nature">
        <title>Genome analysis of the platypus reveals unique signatures of evolution.</title>
        <authorList>
            <person name="Warren W.C."/>
            <person name="Hillier L.W."/>
            <person name="Marshall Graves J.A."/>
            <person name="Birney E."/>
            <person name="Ponting C.P."/>
            <person name="Grutzner F."/>
            <person name="Belov K."/>
            <person name="Miller W."/>
            <person name="Clarke L."/>
            <person name="Chinwalla A.T."/>
            <person name="Yang S.P."/>
            <person name="Heger A."/>
            <person name="Locke D.P."/>
            <person name="Miethke P."/>
            <person name="Waters P.D."/>
            <person name="Veyrunes F."/>
            <person name="Fulton L."/>
            <person name="Fulton B."/>
            <person name="Graves T."/>
            <person name="Wallis J."/>
            <person name="Puente X.S."/>
            <person name="Lopez-Otin C."/>
            <person name="Ordonez G.R."/>
            <person name="Eichler E.E."/>
            <person name="Chen L."/>
            <person name="Cheng Z."/>
            <person name="Deakin J.E."/>
            <person name="Alsop A."/>
            <person name="Thompson K."/>
            <person name="Kirby P."/>
            <person name="Papenfuss A.T."/>
            <person name="Wakefield M.J."/>
            <person name="Olender T."/>
            <person name="Lancet D."/>
            <person name="Huttley G.A."/>
            <person name="Smit A.F."/>
            <person name="Pask A."/>
            <person name="Temple-Smith P."/>
            <person name="Batzer M.A."/>
            <person name="Walker J.A."/>
            <person name="Konkel M.K."/>
            <person name="Harris R.S."/>
            <person name="Whittington C.M."/>
            <person name="Wong E.S."/>
            <person name="Gemmell N.J."/>
            <person name="Buschiazzo E."/>
            <person name="Vargas Jentzsch I.M."/>
            <person name="Merkel A."/>
            <person name="Schmitz J."/>
            <person name="Zemann A."/>
            <person name="Churakov G."/>
            <person name="Kriegs J.O."/>
            <person name="Brosius J."/>
            <person name="Murchison E.P."/>
            <person name="Sachidanandam R."/>
            <person name="Smith C."/>
            <person name="Hannon G.J."/>
            <person name="Tsend-Ayush E."/>
            <person name="McMillan D."/>
            <person name="Attenborough R."/>
            <person name="Rens W."/>
            <person name="Ferguson-Smith M."/>
            <person name="Lefevre C.M."/>
            <person name="Sharp J.A."/>
            <person name="Nicholas K.R."/>
            <person name="Ray D.A."/>
            <person name="Kube M."/>
            <person name="Reinhardt R."/>
            <person name="Pringle T.H."/>
            <person name="Taylor J."/>
            <person name="Jones R.C."/>
            <person name="Nixon B."/>
            <person name="Dacheux J.L."/>
            <person name="Niwa H."/>
            <person name="Sekita Y."/>
            <person name="Huang X."/>
            <person name="Stark A."/>
            <person name="Kheradpour P."/>
            <person name="Kellis M."/>
            <person name="Flicek P."/>
            <person name="Chen Y."/>
            <person name="Webber C."/>
            <person name="Hardison R."/>
            <person name="Nelson J."/>
            <person name="Hallsworth-Pepin K."/>
            <person name="Delehaunty K."/>
            <person name="Markovic C."/>
            <person name="Minx P."/>
            <person name="Feng Y."/>
            <person name="Kremitzki C."/>
            <person name="Mitreva M."/>
            <person name="Glasscock J."/>
            <person name="Wylie T."/>
            <person name="Wohldmann P."/>
            <person name="Thiru P."/>
            <person name="Nhan M.N."/>
            <person name="Pohl C.S."/>
            <person name="Smith S.M."/>
            <person name="Hou S."/>
            <person name="Nefedov M."/>
            <person name="de Jong P.J."/>
            <person name="Renfree M.B."/>
            <person name="Mardis E.R."/>
            <person name="Wilson R.K."/>
        </authorList>
    </citation>
    <scope>NUCLEOTIDE SEQUENCE [LARGE SCALE GENOMIC DNA]</scope>
    <source>
        <strain evidence="12 13">Glennie</strain>
    </source>
</reference>
<reference evidence="12" key="2">
    <citation type="submission" date="2025-08" db="UniProtKB">
        <authorList>
            <consortium name="Ensembl"/>
        </authorList>
    </citation>
    <scope>IDENTIFICATION</scope>
    <source>
        <strain evidence="12">Glennie</strain>
    </source>
</reference>
<keyword evidence="3" id="KW-0963">Cytoplasm</keyword>
<keyword evidence="5 10" id="KW-0175">Coiled coil</keyword>
<accession>F6X523</accession>
<dbReference type="HOGENOM" id="CLU_061822_0_1_1"/>
<dbReference type="CTD" id="26150"/>
<evidence type="ECO:0000256" key="9">
    <source>
        <dbReference type="ARBA" id="ARBA00046435"/>
    </source>
</evidence>
<reference evidence="12" key="3">
    <citation type="submission" date="2025-09" db="UniProtKB">
        <authorList>
            <consortium name="Ensembl"/>
        </authorList>
    </citation>
    <scope>IDENTIFICATION</scope>
    <source>
        <strain evidence="12">Glennie</strain>
    </source>
</reference>
<dbReference type="AlphaFoldDB" id="F6X523"/>
<dbReference type="Pfam" id="PF05914">
    <property type="entry name" value="RIB43A"/>
    <property type="match status" value="1"/>
</dbReference>
<protein>
    <submittedName>
        <fullName evidence="12">RIB43A domain with coiled-coils 2</fullName>
    </submittedName>
</protein>
<comment type="similarity">
    <text evidence="2">Belongs to the RIB43A family.</text>
</comment>
<dbReference type="Bgee" id="ENSOANG00000005535">
    <property type="expression patterns" value="Expressed in testis and 4 other cell types or tissues"/>
</dbReference>
<organism evidence="12 13">
    <name type="scientific">Ornithorhynchus anatinus</name>
    <name type="common">Duckbill platypus</name>
    <dbReference type="NCBI Taxonomy" id="9258"/>
    <lineage>
        <taxon>Eukaryota</taxon>
        <taxon>Metazoa</taxon>
        <taxon>Chordata</taxon>
        <taxon>Craniata</taxon>
        <taxon>Vertebrata</taxon>
        <taxon>Euteleostomi</taxon>
        <taxon>Mammalia</taxon>
        <taxon>Monotremata</taxon>
        <taxon>Ornithorhynchidae</taxon>
        <taxon>Ornithorhynchus</taxon>
    </lineage>
</organism>
<dbReference type="GO" id="GO:0005879">
    <property type="term" value="C:axonemal microtubule"/>
    <property type="evidence" value="ECO:0007669"/>
    <property type="project" value="Ensembl"/>
</dbReference>
<keyword evidence="8" id="KW-0966">Cell projection</keyword>
<evidence type="ECO:0000256" key="1">
    <source>
        <dbReference type="ARBA" id="ARBA00004611"/>
    </source>
</evidence>
<dbReference type="Ensembl" id="ENSOANT00000008795.3">
    <property type="protein sequence ID" value="ENSOANP00000008793.3"/>
    <property type="gene ID" value="ENSOANG00000005535.3"/>
</dbReference>
<keyword evidence="4" id="KW-0282">Flagellum</keyword>
<dbReference type="Proteomes" id="UP000002279">
    <property type="component" value="Chromosome 14"/>
</dbReference>
<evidence type="ECO:0000256" key="11">
    <source>
        <dbReference type="SAM" id="MobiDB-lite"/>
    </source>
</evidence>
<dbReference type="RefSeq" id="XP_028935201.1">
    <property type="nucleotide sequence ID" value="XM_029079368.2"/>
</dbReference>
<comment type="subunit">
    <text evidence="9">Microtubule inner protein component of sperm flagellar doublet microtubules.</text>
</comment>
<feature type="region of interest" description="Disordered" evidence="11">
    <location>
        <begin position="343"/>
        <end position="374"/>
    </location>
</feature>
<proteinExistence type="inferred from homology"/>
<evidence type="ECO:0000256" key="2">
    <source>
        <dbReference type="ARBA" id="ARBA00006875"/>
    </source>
</evidence>
<evidence type="ECO:0000256" key="5">
    <source>
        <dbReference type="ARBA" id="ARBA00023054"/>
    </source>
</evidence>
<dbReference type="OMA" id="NLCRAIN"/>
<evidence type="ECO:0000256" key="7">
    <source>
        <dbReference type="ARBA" id="ARBA00023212"/>
    </source>
</evidence>
<dbReference type="GeneID" id="100093460"/>
<keyword evidence="7" id="KW-0206">Cytoskeleton</keyword>
<gene>
    <name evidence="12" type="primary">RIBC2</name>
</gene>
<evidence type="ECO:0000313" key="12">
    <source>
        <dbReference type="Ensembl" id="ENSOANP00000008793.3"/>
    </source>
</evidence>
<evidence type="ECO:0000256" key="8">
    <source>
        <dbReference type="ARBA" id="ARBA00023273"/>
    </source>
</evidence>
<keyword evidence="13" id="KW-1185">Reference proteome</keyword>
<dbReference type="InParanoid" id="F6X523"/>
<dbReference type="STRING" id="9258.ENSOANP00000008793"/>
<evidence type="ECO:0000313" key="13">
    <source>
        <dbReference type="Proteomes" id="UP000002279"/>
    </source>
</evidence>
<dbReference type="InterPro" id="IPR008805">
    <property type="entry name" value="RIB43A"/>
</dbReference>
<dbReference type="eggNOG" id="ENOG502QWST">
    <property type="taxonomic scope" value="Eukaryota"/>
</dbReference>
<feature type="coiled-coil region" evidence="10">
    <location>
        <begin position="220"/>
        <end position="247"/>
    </location>
</feature>
<dbReference type="PANTHER" id="PTHR14517:SF10">
    <property type="entry name" value="RIB43A-LIKE WITH COILED-COILS PROTEIN 2"/>
    <property type="match status" value="1"/>
</dbReference>